<gene>
    <name evidence="7" type="ORF">KMZ29_23430</name>
</gene>
<dbReference type="EMBL" id="CP076134">
    <property type="protein sequence ID" value="QWG12614.1"/>
    <property type="molecule type" value="Genomic_DNA"/>
</dbReference>
<dbReference type="PANTHER" id="PTHR43687:SF4">
    <property type="entry name" value="BLR5484 PROTEIN"/>
    <property type="match status" value="1"/>
</dbReference>
<evidence type="ECO:0000256" key="5">
    <source>
        <dbReference type="SAM" id="MobiDB-lite"/>
    </source>
</evidence>
<organism evidence="7 8">
    <name type="scientific">Bradyrhizobium sediminis</name>
    <dbReference type="NCBI Taxonomy" id="2840469"/>
    <lineage>
        <taxon>Bacteria</taxon>
        <taxon>Pseudomonadati</taxon>
        <taxon>Pseudomonadota</taxon>
        <taxon>Alphaproteobacteria</taxon>
        <taxon>Hyphomicrobiales</taxon>
        <taxon>Nitrobacteraceae</taxon>
        <taxon>Bradyrhizobium</taxon>
    </lineage>
</organism>
<dbReference type="GO" id="GO:0046872">
    <property type="term" value="F:metal ion binding"/>
    <property type="evidence" value="ECO:0007669"/>
    <property type="project" value="UniProtKB-KW"/>
</dbReference>
<dbReference type="PANTHER" id="PTHR43687">
    <property type="entry name" value="ADENYLYLSULFATE REDUCTASE, BETA SUBUNIT"/>
    <property type="match status" value="1"/>
</dbReference>
<dbReference type="Pfam" id="PF13187">
    <property type="entry name" value="Fer4_9"/>
    <property type="match status" value="1"/>
</dbReference>
<dbReference type="PROSITE" id="PS00198">
    <property type="entry name" value="4FE4S_FER_1"/>
    <property type="match status" value="3"/>
</dbReference>
<evidence type="ECO:0000313" key="8">
    <source>
        <dbReference type="Proteomes" id="UP000680839"/>
    </source>
</evidence>
<keyword evidence="4" id="KW-0411">Iron-sulfur</keyword>
<evidence type="ECO:0000259" key="6">
    <source>
        <dbReference type="PROSITE" id="PS51379"/>
    </source>
</evidence>
<evidence type="ECO:0000256" key="3">
    <source>
        <dbReference type="ARBA" id="ARBA00023004"/>
    </source>
</evidence>
<dbReference type="AlphaFoldDB" id="A0A975RMC1"/>
<evidence type="ECO:0000256" key="4">
    <source>
        <dbReference type="ARBA" id="ARBA00023014"/>
    </source>
</evidence>
<dbReference type="InterPro" id="IPR017896">
    <property type="entry name" value="4Fe4S_Fe-S-bd"/>
</dbReference>
<keyword evidence="1" id="KW-0004">4Fe-4S</keyword>
<sequence length="680" mass="71869">MSEASSHLLICSCEKTMPLDAATIGRGCGGRITQANQLCGLELDRFRQALADGAPVTVACTQEAPLFREVAENLPQAELTFVNIRETGGWSKDAAAAGPKAAALIAAAGEDMPPISLVTLESSGVALIYGRDEVAIEAAQRLADRLDITVLLTKPGDVTPRRTNEFPVFKGTIRNARGYLGAFELDIDDYALPSPSSRARLVFGPSRDGATSTCDLVLDLSGGAPLFPAHELRPGYLRADPRDRAAVERAIADAGGLVGTFDKPRFVHFEASLCAHSRSGITGCTRCLDLCPTGAITPDGNSVAIDANVCAGCGSCASACPTGAASYSLPGADALMRRLRTLLQTYRKAGGSDAIVLFHDGKHGEDIIDALARFGAGLPANVLPVRLNEVTQLGPENIAAVFAYGGSGVAVVTRARPKHDIAALRRAVETSDAVISALGFGAGLVRILETDDPDQLRSLLDATPAGIATQKPAGFVPRGAKRGVLETIFRELHLSAPAPVDIVPLQAGAPFGGVKLNVEGCTLCHACVTACPTHALSDNPDRAMLRFTESLCVQCGLCESTCPEKVITLEPRLDFKAWNAPLTVLKEEEPFNCIACGKPFGTKSSIDRVLAKLGDKHWMFQGANARRLDVIKMCADCRVEAVVNESFDPHAAPQRPPVMTTEDYLRARDAKKGDPLDSKG</sequence>
<feature type="domain" description="4Fe-4S ferredoxin-type" evidence="6">
    <location>
        <begin position="512"/>
        <end position="541"/>
    </location>
</feature>
<evidence type="ECO:0000313" key="7">
    <source>
        <dbReference type="EMBL" id="QWG12614.1"/>
    </source>
</evidence>
<keyword evidence="2" id="KW-0479">Metal-binding</keyword>
<name>A0A975RMC1_9BRAD</name>
<dbReference type="PROSITE" id="PS51379">
    <property type="entry name" value="4FE4S_FER_2"/>
    <property type="match status" value="3"/>
</dbReference>
<dbReference type="GO" id="GO:0051539">
    <property type="term" value="F:4 iron, 4 sulfur cluster binding"/>
    <property type="evidence" value="ECO:0007669"/>
    <property type="project" value="UniProtKB-KW"/>
</dbReference>
<feature type="domain" description="4Fe-4S ferredoxin-type" evidence="6">
    <location>
        <begin position="301"/>
        <end position="330"/>
    </location>
</feature>
<dbReference type="RefSeq" id="WP_215621415.1">
    <property type="nucleotide sequence ID" value="NZ_CP076134.1"/>
</dbReference>
<protein>
    <submittedName>
        <fullName evidence="7">4Fe-4S binding protein</fullName>
    </submittedName>
</protein>
<dbReference type="SUPFAM" id="SSF54862">
    <property type="entry name" value="4Fe-4S ferredoxins"/>
    <property type="match status" value="1"/>
</dbReference>
<evidence type="ECO:0000256" key="2">
    <source>
        <dbReference type="ARBA" id="ARBA00022723"/>
    </source>
</evidence>
<proteinExistence type="predicted"/>
<dbReference type="Proteomes" id="UP000680839">
    <property type="component" value="Chromosome"/>
</dbReference>
<dbReference type="Pfam" id="PF12838">
    <property type="entry name" value="Fer4_7"/>
    <property type="match status" value="1"/>
</dbReference>
<feature type="compositionally biased region" description="Basic and acidic residues" evidence="5">
    <location>
        <begin position="663"/>
        <end position="680"/>
    </location>
</feature>
<reference evidence="7" key="1">
    <citation type="submission" date="2021-06" db="EMBL/GenBank/DDBJ databases">
        <title>Bradyrhizobium sp. S2-20-1 Genome sequencing.</title>
        <authorList>
            <person name="Jin L."/>
        </authorList>
    </citation>
    <scope>NUCLEOTIDE SEQUENCE</scope>
    <source>
        <strain evidence="7">S2-20-1</strain>
    </source>
</reference>
<accession>A0A975RMC1</accession>
<feature type="region of interest" description="Disordered" evidence="5">
    <location>
        <begin position="648"/>
        <end position="680"/>
    </location>
</feature>
<dbReference type="Gene3D" id="3.30.70.20">
    <property type="match status" value="2"/>
</dbReference>
<dbReference type="InterPro" id="IPR050572">
    <property type="entry name" value="Fe-S_Ferredoxin"/>
</dbReference>
<keyword evidence="3" id="KW-0408">Iron</keyword>
<evidence type="ECO:0000256" key="1">
    <source>
        <dbReference type="ARBA" id="ARBA00022485"/>
    </source>
</evidence>
<dbReference type="InterPro" id="IPR017900">
    <property type="entry name" value="4Fe4S_Fe_S_CS"/>
</dbReference>
<feature type="domain" description="4Fe-4S ferredoxin-type" evidence="6">
    <location>
        <begin position="543"/>
        <end position="572"/>
    </location>
</feature>